<name>A0A2R6X831_MARPO</name>
<evidence type="ECO:0000313" key="1">
    <source>
        <dbReference type="EMBL" id="PTQ42260.1"/>
    </source>
</evidence>
<dbReference type="PANTHER" id="PTHR34801:SF6">
    <property type="entry name" value="SLL1620 PROTEIN"/>
    <property type="match status" value="1"/>
</dbReference>
<dbReference type="AlphaFoldDB" id="A0A2R6X831"/>
<proteinExistence type="predicted"/>
<accession>A0A2R6X831</accession>
<dbReference type="Proteomes" id="UP000244005">
    <property type="component" value="Unassembled WGS sequence"/>
</dbReference>
<reference evidence="2" key="1">
    <citation type="journal article" date="2017" name="Cell">
        <title>Insights into land plant evolution garnered from the Marchantia polymorpha genome.</title>
        <authorList>
            <person name="Bowman J.L."/>
            <person name="Kohchi T."/>
            <person name="Yamato K.T."/>
            <person name="Jenkins J."/>
            <person name="Shu S."/>
            <person name="Ishizaki K."/>
            <person name="Yamaoka S."/>
            <person name="Nishihama R."/>
            <person name="Nakamura Y."/>
            <person name="Berger F."/>
            <person name="Adam C."/>
            <person name="Aki S.S."/>
            <person name="Althoff F."/>
            <person name="Araki T."/>
            <person name="Arteaga-Vazquez M.A."/>
            <person name="Balasubrmanian S."/>
            <person name="Barry K."/>
            <person name="Bauer D."/>
            <person name="Boehm C.R."/>
            <person name="Briginshaw L."/>
            <person name="Caballero-Perez J."/>
            <person name="Catarino B."/>
            <person name="Chen F."/>
            <person name="Chiyoda S."/>
            <person name="Chovatia M."/>
            <person name="Davies K.M."/>
            <person name="Delmans M."/>
            <person name="Demura T."/>
            <person name="Dierschke T."/>
            <person name="Dolan L."/>
            <person name="Dorantes-Acosta A.E."/>
            <person name="Eklund D.M."/>
            <person name="Florent S.N."/>
            <person name="Flores-Sandoval E."/>
            <person name="Fujiyama A."/>
            <person name="Fukuzawa H."/>
            <person name="Galik B."/>
            <person name="Grimanelli D."/>
            <person name="Grimwood J."/>
            <person name="Grossniklaus U."/>
            <person name="Hamada T."/>
            <person name="Haseloff J."/>
            <person name="Hetherington A.J."/>
            <person name="Higo A."/>
            <person name="Hirakawa Y."/>
            <person name="Hundley H.N."/>
            <person name="Ikeda Y."/>
            <person name="Inoue K."/>
            <person name="Inoue S.I."/>
            <person name="Ishida S."/>
            <person name="Jia Q."/>
            <person name="Kakita M."/>
            <person name="Kanazawa T."/>
            <person name="Kawai Y."/>
            <person name="Kawashima T."/>
            <person name="Kennedy M."/>
            <person name="Kinose K."/>
            <person name="Kinoshita T."/>
            <person name="Kohara Y."/>
            <person name="Koide E."/>
            <person name="Komatsu K."/>
            <person name="Kopischke S."/>
            <person name="Kubo M."/>
            <person name="Kyozuka J."/>
            <person name="Lagercrantz U."/>
            <person name="Lin S.S."/>
            <person name="Lindquist E."/>
            <person name="Lipzen A.M."/>
            <person name="Lu C.W."/>
            <person name="De Luna E."/>
            <person name="Martienssen R.A."/>
            <person name="Minamino N."/>
            <person name="Mizutani M."/>
            <person name="Mizutani M."/>
            <person name="Mochizuki N."/>
            <person name="Monte I."/>
            <person name="Mosher R."/>
            <person name="Nagasaki H."/>
            <person name="Nakagami H."/>
            <person name="Naramoto S."/>
            <person name="Nishitani K."/>
            <person name="Ohtani M."/>
            <person name="Okamoto T."/>
            <person name="Okumura M."/>
            <person name="Phillips J."/>
            <person name="Pollak B."/>
            <person name="Reinders A."/>
            <person name="Rovekamp M."/>
            <person name="Sano R."/>
            <person name="Sawa S."/>
            <person name="Schmid M.W."/>
            <person name="Shirakawa M."/>
            <person name="Solano R."/>
            <person name="Spunde A."/>
            <person name="Suetsugu N."/>
            <person name="Sugano S."/>
            <person name="Sugiyama A."/>
            <person name="Sun R."/>
            <person name="Suzuki Y."/>
            <person name="Takenaka M."/>
            <person name="Takezawa D."/>
            <person name="Tomogane H."/>
            <person name="Tsuzuki M."/>
            <person name="Ueda T."/>
            <person name="Umeda M."/>
            <person name="Ward J.M."/>
            <person name="Watanabe Y."/>
            <person name="Yazaki K."/>
            <person name="Yokoyama R."/>
            <person name="Yoshitake Y."/>
            <person name="Yotsui I."/>
            <person name="Zachgo S."/>
            <person name="Schmutz J."/>
        </authorList>
    </citation>
    <scope>NUCLEOTIDE SEQUENCE [LARGE SCALE GENOMIC DNA]</scope>
    <source>
        <strain evidence="2">Tak-1</strain>
    </source>
</reference>
<dbReference type="InterPro" id="IPR010865">
    <property type="entry name" value="DUF1499"/>
</dbReference>
<dbReference type="PANTHER" id="PTHR34801">
    <property type="entry name" value="EXPRESSED PROTEIN"/>
    <property type="match status" value="1"/>
</dbReference>
<sequence>MPPFEMSQVLMPESTCLNSGRHFDLQRSRFASAVIRGDYRRMRLEGLRSSCSYGAHIIDLKISDANCFPRSKRGARSLRLRVEAARSDRKLWTSSCSGDAEALGYYASPAGGLRLAASTALALGLSLLVHHGTASSAEAAASIVVGTFPWEKPQVLVQPEPSKGSCATCIGVVDETLGTCNSTPNCVSSFDDRPNFFVAPWEFPGQLSDAVNALKETLSSMGADIIAEPEERYVHAKFIDKEDGVIDDVEFLFSNPSEDATVVIRAASRAQGTADKARNRERLERIRSSLTWEEVPILRNRSRTLFFLESPWDSFGPEPPPTYDYKEGLEFVPE</sequence>
<dbReference type="EMBL" id="KZ772702">
    <property type="protein sequence ID" value="PTQ42260.1"/>
    <property type="molecule type" value="Genomic_DNA"/>
</dbReference>
<dbReference type="Gramene" id="Mp8g16790.1">
    <property type="protein sequence ID" value="Mp8g16790.1.cds"/>
    <property type="gene ID" value="Mp8g16790"/>
</dbReference>
<organism evidence="1 2">
    <name type="scientific">Marchantia polymorpha</name>
    <name type="common">Common liverwort</name>
    <name type="synonym">Marchantia aquatica</name>
    <dbReference type="NCBI Taxonomy" id="3197"/>
    <lineage>
        <taxon>Eukaryota</taxon>
        <taxon>Viridiplantae</taxon>
        <taxon>Streptophyta</taxon>
        <taxon>Embryophyta</taxon>
        <taxon>Marchantiophyta</taxon>
        <taxon>Marchantiopsida</taxon>
        <taxon>Marchantiidae</taxon>
        <taxon>Marchantiales</taxon>
        <taxon>Marchantiaceae</taxon>
        <taxon>Marchantia</taxon>
    </lineage>
</organism>
<evidence type="ECO:0000313" key="2">
    <source>
        <dbReference type="Proteomes" id="UP000244005"/>
    </source>
</evidence>
<dbReference type="OrthoDB" id="448536at2759"/>
<dbReference type="Pfam" id="PF07386">
    <property type="entry name" value="DUF1499"/>
    <property type="match status" value="1"/>
</dbReference>
<keyword evidence="2" id="KW-1185">Reference proteome</keyword>
<gene>
    <name evidence="1" type="ORF">MARPO_0030s0012</name>
</gene>
<protein>
    <submittedName>
        <fullName evidence="1">Uncharacterized protein</fullName>
    </submittedName>
</protein>